<dbReference type="Pfam" id="PF14622">
    <property type="entry name" value="Ribonucleas_3_3"/>
    <property type="match status" value="1"/>
</dbReference>
<comment type="caution">
    <text evidence="10">Lacks conserved residue(s) required for the propagation of feature annotation.</text>
</comment>
<dbReference type="InterPro" id="IPR011907">
    <property type="entry name" value="RNase_III"/>
</dbReference>
<comment type="similarity">
    <text evidence="2">Belongs to the ribonuclease III family.</text>
</comment>
<dbReference type="PROSITE" id="PS50137">
    <property type="entry name" value="DS_RBD"/>
    <property type="match status" value="1"/>
</dbReference>
<comment type="subcellular location">
    <subcellularLocation>
        <location evidence="10">Cytoplasm</location>
    </subcellularLocation>
</comment>
<dbReference type="EMBL" id="JADHSG010000009">
    <property type="protein sequence ID" value="MBL6903656.1"/>
    <property type="molecule type" value="Genomic_DNA"/>
</dbReference>
<dbReference type="SUPFAM" id="SSF54768">
    <property type="entry name" value="dsRNA-binding domain-like"/>
    <property type="match status" value="1"/>
</dbReference>
<evidence type="ECO:0000313" key="13">
    <source>
        <dbReference type="EMBL" id="MBL6903656.1"/>
    </source>
</evidence>
<dbReference type="AlphaFoldDB" id="A0A937SHG7"/>
<dbReference type="Gene3D" id="1.10.1520.10">
    <property type="entry name" value="Ribonuclease III domain"/>
    <property type="match status" value="1"/>
</dbReference>
<sequence length="218" mass="24740">MRLKDFELVINYSFKDQSHLMHAIQHKSFNKNINNERLEFLGDSILNSVIAEYLFIQFPNYQEGTLTRARATLVKGTKLTFKANQIGLDKIIKLSKGMINLSDDRKYSILEGAFEALIGAIFIDGGWKNTKKVIYKIYEDDFNNLSLDDNYKDPKSVLQEAMQAAGLSPPNYYTIEVKGKKFQSTLEVKNIKYSSTGKSKKSAETKLAESILANGDFI</sequence>
<keyword evidence="10" id="KW-0699">rRNA-binding</keyword>
<organism evidence="13 14">
    <name type="scientific">SAR86 cluster bacterium</name>
    <dbReference type="NCBI Taxonomy" id="2030880"/>
    <lineage>
        <taxon>Bacteria</taxon>
        <taxon>Pseudomonadati</taxon>
        <taxon>Pseudomonadota</taxon>
        <taxon>Gammaproteobacteria</taxon>
        <taxon>SAR86 cluster</taxon>
    </lineage>
</organism>
<dbReference type="GO" id="GO:0005737">
    <property type="term" value="C:cytoplasm"/>
    <property type="evidence" value="ECO:0007669"/>
    <property type="project" value="UniProtKB-SubCell"/>
</dbReference>
<feature type="active site" evidence="10">
    <location>
        <position position="115"/>
    </location>
</feature>
<feature type="binding site" evidence="10">
    <location>
        <position position="115"/>
    </location>
    <ligand>
        <name>Mg(2+)</name>
        <dbReference type="ChEBI" id="CHEBI:18420"/>
    </ligand>
</feature>
<dbReference type="GO" id="GO:0006397">
    <property type="term" value="P:mRNA processing"/>
    <property type="evidence" value="ECO:0007669"/>
    <property type="project" value="UniProtKB-UniRule"/>
</dbReference>
<keyword evidence="7 10" id="KW-0255">Endonuclease</keyword>
<evidence type="ECO:0000256" key="1">
    <source>
        <dbReference type="ARBA" id="ARBA00000109"/>
    </source>
</evidence>
<dbReference type="NCBIfam" id="TIGR02191">
    <property type="entry name" value="RNaseIII"/>
    <property type="match status" value="1"/>
</dbReference>
<dbReference type="SMART" id="SM00358">
    <property type="entry name" value="DSRM"/>
    <property type="match status" value="1"/>
</dbReference>
<dbReference type="InterPro" id="IPR000999">
    <property type="entry name" value="RNase_III_dom"/>
</dbReference>
<dbReference type="Proteomes" id="UP000705230">
    <property type="component" value="Unassembled WGS sequence"/>
</dbReference>
<dbReference type="GO" id="GO:0046872">
    <property type="term" value="F:metal ion binding"/>
    <property type="evidence" value="ECO:0007669"/>
    <property type="project" value="UniProtKB-KW"/>
</dbReference>
<keyword evidence="3 10" id="KW-0698">rRNA processing</keyword>
<evidence type="ECO:0000256" key="7">
    <source>
        <dbReference type="ARBA" id="ARBA00022759"/>
    </source>
</evidence>
<gene>
    <name evidence="10 13" type="primary">rnc</name>
    <name evidence="13" type="ORF">ISR29_05580</name>
</gene>
<keyword evidence="10" id="KW-0479">Metal-binding</keyword>
<dbReference type="HAMAP" id="MF_00104">
    <property type="entry name" value="RNase_III"/>
    <property type="match status" value="1"/>
</dbReference>
<evidence type="ECO:0000259" key="11">
    <source>
        <dbReference type="PROSITE" id="PS50137"/>
    </source>
</evidence>
<comment type="catalytic activity">
    <reaction evidence="1 10">
        <text>Endonucleolytic cleavage to 5'-phosphomonoester.</text>
        <dbReference type="EC" id="3.1.26.3"/>
    </reaction>
</comment>
<evidence type="ECO:0000256" key="3">
    <source>
        <dbReference type="ARBA" id="ARBA00022552"/>
    </source>
</evidence>
<keyword evidence="5 10" id="KW-0819">tRNA processing</keyword>
<evidence type="ECO:0000256" key="9">
    <source>
        <dbReference type="ARBA" id="ARBA00022884"/>
    </source>
</evidence>
<keyword evidence="4 10" id="KW-0507">mRNA processing</keyword>
<dbReference type="SMART" id="SM00535">
    <property type="entry name" value="RIBOc"/>
    <property type="match status" value="1"/>
</dbReference>
<feature type="active site" evidence="10">
    <location>
        <position position="43"/>
    </location>
</feature>
<comment type="function">
    <text evidence="10">Digests double-stranded RNA. Involved in the processing of primary rRNA transcript to yield the immediate precursors to the large and small rRNAs (23S and 16S). Processes some mRNAs, and tRNAs when they are encoded in the rRNA operon. Processes pre-crRNA and tracrRNA of type II CRISPR loci if present in the organism.</text>
</comment>
<dbReference type="PANTHER" id="PTHR11207">
    <property type="entry name" value="RIBONUCLEASE III"/>
    <property type="match status" value="1"/>
</dbReference>
<dbReference type="Gene3D" id="3.30.160.20">
    <property type="match status" value="1"/>
</dbReference>
<evidence type="ECO:0000313" key="14">
    <source>
        <dbReference type="Proteomes" id="UP000705230"/>
    </source>
</evidence>
<evidence type="ECO:0000256" key="10">
    <source>
        <dbReference type="HAMAP-Rule" id="MF_00104"/>
    </source>
</evidence>
<evidence type="ECO:0000256" key="8">
    <source>
        <dbReference type="ARBA" id="ARBA00022801"/>
    </source>
</evidence>
<feature type="binding site" evidence="10">
    <location>
        <position position="39"/>
    </location>
    <ligand>
        <name>Mg(2+)</name>
        <dbReference type="ChEBI" id="CHEBI:18420"/>
    </ligand>
</feature>
<dbReference type="CDD" id="cd00593">
    <property type="entry name" value="RIBOc"/>
    <property type="match status" value="1"/>
</dbReference>
<dbReference type="GO" id="GO:0006364">
    <property type="term" value="P:rRNA processing"/>
    <property type="evidence" value="ECO:0007669"/>
    <property type="project" value="UniProtKB-UniRule"/>
</dbReference>
<feature type="domain" description="RNase III" evidence="12">
    <location>
        <begin position="3"/>
        <end position="126"/>
    </location>
</feature>
<dbReference type="GO" id="GO:0004525">
    <property type="term" value="F:ribonuclease III activity"/>
    <property type="evidence" value="ECO:0007669"/>
    <property type="project" value="UniProtKB-UniRule"/>
</dbReference>
<dbReference type="GO" id="GO:0008033">
    <property type="term" value="P:tRNA processing"/>
    <property type="evidence" value="ECO:0007669"/>
    <property type="project" value="UniProtKB-KW"/>
</dbReference>
<dbReference type="GO" id="GO:0003725">
    <property type="term" value="F:double-stranded RNA binding"/>
    <property type="evidence" value="ECO:0007669"/>
    <property type="project" value="TreeGrafter"/>
</dbReference>
<keyword evidence="6 10" id="KW-0540">Nuclease</keyword>
<dbReference type="FunFam" id="1.10.1520.10:FF:000001">
    <property type="entry name" value="Ribonuclease 3"/>
    <property type="match status" value="1"/>
</dbReference>
<name>A0A937SHG7_9GAMM</name>
<dbReference type="Pfam" id="PF00035">
    <property type="entry name" value="dsrm"/>
    <property type="match status" value="1"/>
</dbReference>
<evidence type="ECO:0000259" key="12">
    <source>
        <dbReference type="PROSITE" id="PS50142"/>
    </source>
</evidence>
<comment type="subunit">
    <text evidence="10">Homodimer.</text>
</comment>
<dbReference type="PANTHER" id="PTHR11207:SF0">
    <property type="entry name" value="RIBONUCLEASE 3"/>
    <property type="match status" value="1"/>
</dbReference>
<dbReference type="GO" id="GO:0010468">
    <property type="term" value="P:regulation of gene expression"/>
    <property type="evidence" value="ECO:0007669"/>
    <property type="project" value="TreeGrafter"/>
</dbReference>
<evidence type="ECO:0000256" key="5">
    <source>
        <dbReference type="ARBA" id="ARBA00022694"/>
    </source>
</evidence>
<evidence type="ECO:0000256" key="4">
    <source>
        <dbReference type="ARBA" id="ARBA00022664"/>
    </source>
</evidence>
<proteinExistence type="inferred from homology"/>
<dbReference type="SUPFAM" id="SSF69065">
    <property type="entry name" value="RNase III domain-like"/>
    <property type="match status" value="1"/>
</dbReference>
<dbReference type="GO" id="GO:0019843">
    <property type="term" value="F:rRNA binding"/>
    <property type="evidence" value="ECO:0007669"/>
    <property type="project" value="UniProtKB-KW"/>
</dbReference>
<keyword evidence="9 10" id="KW-0694">RNA-binding</keyword>
<evidence type="ECO:0000256" key="6">
    <source>
        <dbReference type="ARBA" id="ARBA00022722"/>
    </source>
</evidence>
<dbReference type="InterPro" id="IPR036389">
    <property type="entry name" value="RNase_III_sf"/>
</dbReference>
<dbReference type="PROSITE" id="PS50142">
    <property type="entry name" value="RNASE_3_2"/>
    <property type="match status" value="1"/>
</dbReference>
<comment type="caution">
    <text evidence="13">The sequence shown here is derived from an EMBL/GenBank/DDBJ whole genome shotgun (WGS) entry which is preliminary data.</text>
</comment>
<keyword evidence="10" id="KW-0963">Cytoplasm</keyword>
<comment type="cofactor">
    <cofactor evidence="10">
        <name>Mg(2+)</name>
        <dbReference type="ChEBI" id="CHEBI:18420"/>
    </cofactor>
</comment>
<reference evidence="13" key="1">
    <citation type="submission" date="2020-10" db="EMBL/GenBank/DDBJ databases">
        <title>Microbiome of the Black Sea water column analyzed by genome centric metagenomics.</title>
        <authorList>
            <person name="Cabello-Yeves P.J."/>
            <person name="Callieri C."/>
            <person name="Picazo A."/>
            <person name="Mehrshad M."/>
            <person name="Haro-Moreno J.M."/>
            <person name="Roda-Garcia J."/>
            <person name="Dzembekova N."/>
            <person name="Slabakova V."/>
            <person name="Slabakova N."/>
            <person name="Moncheva S."/>
            <person name="Rodriguez-Valera F."/>
        </authorList>
    </citation>
    <scope>NUCLEOTIDE SEQUENCE</scope>
    <source>
        <strain evidence="13">BS30m-G43</strain>
    </source>
</reference>
<feature type="domain" description="DRBM" evidence="11">
    <location>
        <begin position="153"/>
        <end position="212"/>
    </location>
</feature>
<protein>
    <recommendedName>
        <fullName evidence="10">Ribonuclease 3</fullName>
        <ecNumber evidence="10">3.1.26.3</ecNumber>
    </recommendedName>
    <alternativeName>
        <fullName evidence="10">Ribonuclease III</fullName>
        <shortName evidence="10">RNase III</shortName>
    </alternativeName>
</protein>
<dbReference type="EC" id="3.1.26.3" evidence="10"/>
<dbReference type="PROSITE" id="PS00517">
    <property type="entry name" value="RNASE_3_1"/>
    <property type="match status" value="1"/>
</dbReference>
<evidence type="ECO:0000256" key="2">
    <source>
        <dbReference type="ARBA" id="ARBA00010183"/>
    </source>
</evidence>
<keyword evidence="10" id="KW-0460">Magnesium</keyword>
<dbReference type="InterPro" id="IPR014720">
    <property type="entry name" value="dsRBD_dom"/>
</dbReference>
<keyword evidence="8 10" id="KW-0378">Hydrolase</keyword>
<accession>A0A937SHG7</accession>